<dbReference type="EMBL" id="JH793138">
    <property type="protein sequence ID" value="ELQ42532.1"/>
    <property type="molecule type" value="Genomic_DNA"/>
</dbReference>
<feature type="region of interest" description="Disordered" evidence="1">
    <location>
        <begin position="14"/>
        <end position="42"/>
    </location>
</feature>
<dbReference type="AlphaFoldDB" id="A0AA97PPW5"/>
<reference evidence="2" key="1">
    <citation type="journal article" date="2012" name="PLoS Genet.">
        <title>Comparative analysis of the genomes of two field isolates of the rice blast fungus Magnaporthe oryzae.</title>
        <authorList>
            <person name="Xue M."/>
            <person name="Yang J."/>
            <person name="Li Z."/>
            <person name="Hu S."/>
            <person name="Yao N."/>
            <person name="Dean R.A."/>
            <person name="Zhao W."/>
            <person name="Shen M."/>
            <person name="Zhang H."/>
            <person name="Li C."/>
            <person name="Liu L."/>
            <person name="Cao L."/>
            <person name="Xu X."/>
            <person name="Xing Y."/>
            <person name="Hsiang T."/>
            <person name="Zhang Z."/>
            <person name="Xu J.R."/>
            <person name="Peng Y.L."/>
        </authorList>
    </citation>
    <scope>NUCLEOTIDE SEQUENCE</scope>
    <source>
        <strain evidence="2">Y34</strain>
    </source>
</reference>
<name>A0AA97PPW5_PYRO3</name>
<protein>
    <submittedName>
        <fullName evidence="2">Uncharacterized protein</fullName>
    </submittedName>
</protein>
<sequence length="251" mass="27522">MIIVIIIADKGGLAQPPSRRIRDAASAKKSGNKTPGKIPKAGWLVKHTCPGTVLSHWPGPTRRPDAPNMADNTNLSSIGRKVGNGTACSLFDAQNRSIRAHYRLQPLIGSGGRWRRGPRQAQGARDPDEDPTLRQSDIFFIPQFLTLLLAHPFPACTPTSWRLAGMEDNRAKELDWYNPLHAGGTRPIVCNMAHHCNVLYSTSVWCATAYVYSPSFLMVADYWGMPGDWLAGAADNSISFAARDPLNVNYS</sequence>
<gene>
    <name evidence="2" type="ORF">OOU_Y34scaffold00203g21</name>
</gene>
<feature type="region of interest" description="Disordered" evidence="1">
    <location>
        <begin position="109"/>
        <end position="132"/>
    </location>
</feature>
<organism evidence="2">
    <name type="scientific">Pyricularia oryzae (strain Y34)</name>
    <name type="common">Rice blast fungus</name>
    <name type="synonym">Magnaporthe oryzae</name>
    <dbReference type="NCBI Taxonomy" id="1143189"/>
    <lineage>
        <taxon>Eukaryota</taxon>
        <taxon>Fungi</taxon>
        <taxon>Dikarya</taxon>
        <taxon>Ascomycota</taxon>
        <taxon>Pezizomycotina</taxon>
        <taxon>Sordariomycetes</taxon>
        <taxon>Sordariomycetidae</taxon>
        <taxon>Magnaporthales</taxon>
        <taxon>Pyriculariaceae</taxon>
        <taxon>Pyricularia</taxon>
    </lineage>
</organism>
<dbReference type="Proteomes" id="UP000011086">
    <property type="component" value="Unassembled WGS sequence"/>
</dbReference>
<accession>A0AA97PPW5</accession>
<proteinExistence type="predicted"/>
<evidence type="ECO:0000313" key="2">
    <source>
        <dbReference type="EMBL" id="ELQ42532.1"/>
    </source>
</evidence>
<evidence type="ECO:0000256" key="1">
    <source>
        <dbReference type="SAM" id="MobiDB-lite"/>
    </source>
</evidence>